<evidence type="ECO:0000259" key="8">
    <source>
        <dbReference type="Pfam" id="PF00291"/>
    </source>
</evidence>
<dbReference type="PANTHER" id="PTHR10314">
    <property type="entry name" value="CYSTATHIONINE BETA-SYNTHASE"/>
    <property type="match status" value="1"/>
</dbReference>
<dbReference type="Pfam" id="PF12796">
    <property type="entry name" value="Ank_2"/>
    <property type="match status" value="1"/>
</dbReference>
<evidence type="ECO:0000256" key="6">
    <source>
        <dbReference type="ARBA" id="ARBA00047490"/>
    </source>
</evidence>
<dbReference type="SMART" id="SM00248">
    <property type="entry name" value="ANK"/>
    <property type="match status" value="3"/>
</dbReference>
<evidence type="ECO:0000313" key="9">
    <source>
        <dbReference type="EMBL" id="KAF3277932.1"/>
    </source>
</evidence>
<dbReference type="EC" id="4.2.1.22" evidence="4"/>
<feature type="repeat" description="ANK" evidence="7">
    <location>
        <begin position="429"/>
        <end position="461"/>
    </location>
</feature>
<reference evidence="9 10" key="1">
    <citation type="submission" date="2020-01" db="EMBL/GenBank/DDBJ databases">
        <authorList>
            <person name="Palmer J.M."/>
        </authorList>
    </citation>
    <scope>NUCLEOTIDE SEQUENCE [LARGE SCALE GENOMIC DNA]</scope>
    <source>
        <strain evidence="9 10">TWF970</strain>
    </source>
</reference>
<dbReference type="Gene3D" id="3.40.50.1100">
    <property type="match status" value="2"/>
</dbReference>
<dbReference type="FunFam" id="3.40.50.1100:FF:000003">
    <property type="entry name" value="Cystathionine beta-synthase"/>
    <property type="match status" value="1"/>
</dbReference>
<dbReference type="GO" id="GO:0004122">
    <property type="term" value="F:cystathionine beta-synthase activity"/>
    <property type="evidence" value="ECO:0007669"/>
    <property type="project" value="UniProtKB-EC"/>
</dbReference>
<dbReference type="InterPro" id="IPR050214">
    <property type="entry name" value="Cys_Synth/Cystath_Beta-Synth"/>
</dbReference>
<dbReference type="InterPro" id="IPR002110">
    <property type="entry name" value="Ankyrin_rpt"/>
</dbReference>
<dbReference type="CDD" id="cd01561">
    <property type="entry name" value="CBS_like"/>
    <property type="match status" value="1"/>
</dbReference>
<evidence type="ECO:0000256" key="1">
    <source>
        <dbReference type="ARBA" id="ARBA00001933"/>
    </source>
</evidence>
<dbReference type="EMBL" id="JAABOJ010000026">
    <property type="protein sequence ID" value="KAF3277932.1"/>
    <property type="molecule type" value="Genomic_DNA"/>
</dbReference>
<comment type="pathway">
    <text evidence="2">Amino-acid biosynthesis; L-cysteine biosynthesis; L-cysteine from L-homocysteine and L-serine: step 1/2.</text>
</comment>
<keyword evidence="7" id="KW-0040">ANK repeat</keyword>
<feature type="repeat" description="ANK" evidence="7">
    <location>
        <begin position="462"/>
        <end position="494"/>
    </location>
</feature>
<dbReference type="OrthoDB" id="728at2759"/>
<dbReference type="InterPro" id="IPR001216">
    <property type="entry name" value="P-phosphate_BS"/>
</dbReference>
<dbReference type="InterPro" id="IPR036052">
    <property type="entry name" value="TrpB-like_PALP_sf"/>
</dbReference>
<dbReference type="PROSITE" id="PS50297">
    <property type="entry name" value="ANK_REP_REGION"/>
    <property type="match status" value="2"/>
</dbReference>
<comment type="cofactor">
    <cofactor evidence="1">
        <name>pyridoxal 5'-phosphate</name>
        <dbReference type="ChEBI" id="CHEBI:597326"/>
    </cofactor>
</comment>
<dbReference type="AlphaFoldDB" id="A0A7C8RCN0"/>
<dbReference type="Pfam" id="PF00023">
    <property type="entry name" value="Ank"/>
    <property type="match status" value="1"/>
</dbReference>
<dbReference type="Gene3D" id="1.25.40.20">
    <property type="entry name" value="Ankyrin repeat-containing domain"/>
    <property type="match status" value="1"/>
</dbReference>
<accession>A0A7C8RCN0</accession>
<evidence type="ECO:0000256" key="7">
    <source>
        <dbReference type="PROSITE-ProRule" id="PRU00023"/>
    </source>
</evidence>
<dbReference type="Pfam" id="PF00291">
    <property type="entry name" value="PALP"/>
    <property type="match status" value="1"/>
</dbReference>
<dbReference type="FunFam" id="3.40.50.1100:FF:000118">
    <property type="entry name" value="Related to CYS4-cystathionine beta-synthase"/>
    <property type="match status" value="1"/>
</dbReference>
<evidence type="ECO:0000256" key="4">
    <source>
        <dbReference type="ARBA" id="ARBA00012041"/>
    </source>
</evidence>
<comment type="similarity">
    <text evidence="3">Belongs to the cysteine synthase/cystathionine beta-synthase family.</text>
</comment>
<comment type="caution">
    <text evidence="9">The sequence shown here is derived from an EMBL/GenBank/DDBJ whole genome shotgun (WGS) entry which is preliminary data.</text>
</comment>
<dbReference type="InterPro" id="IPR001926">
    <property type="entry name" value="TrpB-like_PALP"/>
</dbReference>
<dbReference type="SUPFAM" id="SSF48403">
    <property type="entry name" value="Ankyrin repeat"/>
    <property type="match status" value="1"/>
</dbReference>
<organism evidence="9 10">
    <name type="scientific">Orbilia oligospora</name>
    <name type="common">Nematode-trapping fungus</name>
    <name type="synonym">Arthrobotrys oligospora</name>
    <dbReference type="NCBI Taxonomy" id="2813651"/>
    <lineage>
        <taxon>Eukaryota</taxon>
        <taxon>Fungi</taxon>
        <taxon>Dikarya</taxon>
        <taxon>Ascomycota</taxon>
        <taxon>Pezizomycotina</taxon>
        <taxon>Orbiliomycetes</taxon>
        <taxon>Orbiliales</taxon>
        <taxon>Orbiliaceae</taxon>
        <taxon>Orbilia</taxon>
    </lineage>
</organism>
<keyword evidence="5" id="KW-0663">Pyridoxal phosphate</keyword>
<dbReference type="Proteomes" id="UP000474640">
    <property type="component" value="Unassembled WGS sequence"/>
</dbReference>
<dbReference type="PROSITE" id="PS50088">
    <property type="entry name" value="ANK_REPEAT"/>
    <property type="match status" value="2"/>
</dbReference>
<dbReference type="PROSITE" id="PS00901">
    <property type="entry name" value="CYS_SYNTHASE"/>
    <property type="match status" value="1"/>
</dbReference>
<gene>
    <name evidence="9" type="ORF">TWF970_004810</name>
</gene>
<evidence type="ECO:0000256" key="2">
    <source>
        <dbReference type="ARBA" id="ARBA00005003"/>
    </source>
</evidence>
<feature type="domain" description="Tryptophan synthase beta chain-like PALP" evidence="8">
    <location>
        <begin position="15"/>
        <end position="279"/>
    </location>
</feature>
<sequence>MPQLPLSPPLTSALDLIGNTPMVQLGSLPRSLGIRAQVFAKLEYYNAGGSVKDRVGLAMVTAAEKEGRLKPGDTIIEATSGNTGIALALISAIKGYKCIITISEKMSEEKILILKSLGATIVRTPAGVPIESPESIISVAKRLQKGTPNSHILDQYRNQNNPEAHELGTGPEIWAQCEGKVDAVVVGAGTGGTITGIGRCLKRLNENVYIVGVDPVGSVLAQPEELNEIKREYKIEGIGYDFVPTVLDRSIADIWLKTSDADSFNYARKLIKEEGLLCGDLRPSATAKLCVLALWSLRKVASFSFLELTTPTLCDFPSANSTRVQNVSKNDIIALRSTCRSYNSYFSHCLVRRIASESSTEQMLRYLQRAIKNCLHGVLALLLAEKRTLADMKTGLKETALHMAANENCAFAARRLVDVDANLEAVTKYGWTPLMEASRFGHESIIRILVSAKAAIDYQGFHGWTALHLAIRFGHPKVAQLLLEAGANPNLQDNDRSSSGCGKVKAWGAI</sequence>
<dbReference type="GO" id="GO:0006535">
    <property type="term" value="P:cysteine biosynthetic process from serine"/>
    <property type="evidence" value="ECO:0007669"/>
    <property type="project" value="InterPro"/>
</dbReference>
<dbReference type="InterPro" id="IPR036770">
    <property type="entry name" value="Ankyrin_rpt-contain_sf"/>
</dbReference>
<evidence type="ECO:0000256" key="5">
    <source>
        <dbReference type="ARBA" id="ARBA00022898"/>
    </source>
</evidence>
<comment type="catalytic activity">
    <reaction evidence="6">
        <text>L-homocysteine + L-serine = L,L-cystathionine + H2O</text>
        <dbReference type="Rhea" id="RHEA:10112"/>
        <dbReference type="ChEBI" id="CHEBI:15377"/>
        <dbReference type="ChEBI" id="CHEBI:33384"/>
        <dbReference type="ChEBI" id="CHEBI:58161"/>
        <dbReference type="ChEBI" id="CHEBI:58199"/>
        <dbReference type="EC" id="4.2.1.22"/>
    </reaction>
</comment>
<dbReference type="PRINTS" id="PR01415">
    <property type="entry name" value="ANKYRIN"/>
</dbReference>
<evidence type="ECO:0000256" key="3">
    <source>
        <dbReference type="ARBA" id="ARBA00007103"/>
    </source>
</evidence>
<protein>
    <recommendedName>
        <fullName evidence="4">cystathionine beta-synthase</fullName>
        <ecNumber evidence="4">4.2.1.22</ecNumber>
    </recommendedName>
</protein>
<dbReference type="SUPFAM" id="SSF53686">
    <property type="entry name" value="Tryptophan synthase beta subunit-like PLP-dependent enzymes"/>
    <property type="match status" value="1"/>
</dbReference>
<proteinExistence type="inferred from homology"/>
<name>A0A7C8RCN0_ORBOL</name>
<evidence type="ECO:0000313" key="10">
    <source>
        <dbReference type="Proteomes" id="UP000474640"/>
    </source>
</evidence>